<dbReference type="InterPro" id="IPR012442">
    <property type="entry name" value="DUF1645_plant"/>
</dbReference>
<feature type="region of interest" description="Disordered" evidence="1">
    <location>
        <begin position="56"/>
        <end position="112"/>
    </location>
</feature>
<feature type="region of interest" description="Disordered" evidence="1">
    <location>
        <begin position="126"/>
        <end position="146"/>
    </location>
</feature>
<comment type="caution">
    <text evidence="2">The sequence shown here is derived from an EMBL/GenBank/DDBJ whole genome shotgun (WGS) entry which is preliminary data.</text>
</comment>
<evidence type="ECO:0000313" key="3">
    <source>
        <dbReference type="Proteomes" id="UP001054889"/>
    </source>
</evidence>
<accession>A0AAV5BWD3</accession>
<evidence type="ECO:0000256" key="1">
    <source>
        <dbReference type="SAM" id="MobiDB-lite"/>
    </source>
</evidence>
<evidence type="ECO:0000313" key="2">
    <source>
        <dbReference type="EMBL" id="GJM89787.1"/>
    </source>
</evidence>
<dbReference type="EMBL" id="BQKI01000002">
    <property type="protein sequence ID" value="GJM89787.1"/>
    <property type="molecule type" value="Genomic_DNA"/>
</dbReference>
<gene>
    <name evidence="2" type="primary">ga06007</name>
    <name evidence="2" type="ORF">PR202_ga06007</name>
</gene>
<name>A0AAV5BWD3_ELECO</name>
<feature type="compositionally biased region" description="Basic and acidic residues" evidence="1">
    <location>
        <begin position="183"/>
        <end position="198"/>
    </location>
</feature>
<dbReference type="Proteomes" id="UP001054889">
    <property type="component" value="Unassembled WGS sequence"/>
</dbReference>
<sequence length="231" mass="24620">MADIDHHLLESPVATAATSTSSLRDDDGGFTFSAVSPLAAIGESFPVDGRIGLVYPVFGRPRSPPLPEQEEEEEKEDPASSATVRVPLGQLLLEERGSSSPGQPSDADGAELDGVPAETYCLWTPGESPVAAGPQSPARCQKSGSKGSVLRWRQRLLGRSISSDGKDKLVYILNTIISSERNADGISRHGRGGDDGNGGRKRWSFLPSSDKDDLVGLFANAAAFRRSYHPF</sequence>
<feature type="region of interest" description="Disordered" evidence="1">
    <location>
        <begin position="183"/>
        <end position="202"/>
    </location>
</feature>
<reference evidence="2" key="1">
    <citation type="journal article" date="2018" name="DNA Res.">
        <title>Multiple hybrid de novo genome assembly of finger millet, an orphan allotetraploid crop.</title>
        <authorList>
            <person name="Hatakeyama M."/>
            <person name="Aluri S."/>
            <person name="Balachadran M.T."/>
            <person name="Sivarajan S.R."/>
            <person name="Patrignani A."/>
            <person name="Gruter S."/>
            <person name="Poveda L."/>
            <person name="Shimizu-Inatsugi R."/>
            <person name="Baeten J."/>
            <person name="Francoijs K.J."/>
            <person name="Nataraja K.N."/>
            <person name="Reddy Y.A.N."/>
            <person name="Phadnis S."/>
            <person name="Ravikumar R.L."/>
            <person name="Schlapbach R."/>
            <person name="Sreeman S.M."/>
            <person name="Shimizu K.K."/>
        </authorList>
    </citation>
    <scope>NUCLEOTIDE SEQUENCE</scope>
</reference>
<organism evidence="2 3">
    <name type="scientific">Eleusine coracana subsp. coracana</name>
    <dbReference type="NCBI Taxonomy" id="191504"/>
    <lineage>
        <taxon>Eukaryota</taxon>
        <taxon>Viridiplantae</taxon>
        <taxon>Streptophyta</taxon>
        <taxon>Embryophyta</taxon>
        <taxon>Tracheophyta</taxon>
        <taxon>Spermatophyta</taxon>
        <taxon>Magnoliopsida</taxon>
        <taxon>Liliopsida</taxon>
        <taxon>Poales</taxon>
        <taxon>Poaceae</taxon>
        <taxon>PACMAD clade</taxon>
        <taxon>Chloridoideae</taxon>
        <taxon>Cynodonteae</taxon>
        <taxon>Eleusininae</taxon>
        <taxon>Eleusine</taxon>
    </lineage>
</organism>
<protein>
    <submittedName>
        <fullName evidence="2">Uncharacterized protein</fullName>
    </submittedName>
</protein>
<proteinExistence type="predicted"/>
<dbReference type="AlphaFoldDB" id="A0AAV5BWD3"/>
<keyword evidence="3" id="KW-1185">Reference proteome</keyword>
<feature type="region of interest" description="Disordered" evidence="1">
    <location>
        <begin position="1"/>
        <end position="29"/>
    </location>
</feature>
<dbReference type="Pfam" id="PF07816">
    <property type="entry name" value="DUF1645"/>
    <property type="match status" value="1"/>
</dbReference>
<reference evidence="2" key="2">
    <citation type="submission" date="2021-12" db="EMBL/GenBank/DDBJ databases">
        <title>Resequencing data analysis of finger millet.</title>
        <authorList>
            <person name="Hatakeyama M."/>
            <person name="Aluri S."/>
            <person name="Balachadran M.T."/>
            <person name="Sivarajan S.R."/>
            <person name="Poveda L."/>
            <person name="Shimizu-Inatsugi R."/>
            <person name="Schlapbach R."/>
            <person name="Sreeman S.M."/>
            <person name="Shimizu K.K."/>
        </authorList>
    </citation>
    <scope>NUCLEOTIDE SEQUENCE</scope>
</reference>